<evidence type="ECO:0000313" key="8">
    <source>
        <dbReference type="Proteomes" id="UP001066276"/>
    </source>
</evidence>
<name>A0AAV7VDS5_PLEWA</name>
<organism evidence="7 8">
    <name type="scientific">Pleurodeles waltl</name>
    <name type="common">Iberian ribbed newt</name>
    <dbReference type="NCBI Taxonomy" id="8319"/>
    <lineage>
        <taxon>Eukaryota</taxon>
        <taxon>Metazoa</taxon>
        <taxon>Chordata</taxon>
        <taxon>Craniata</taxon>
        <taxon>Vertebrata</taxon>
        <taxon>Euteleostomi</taxon>
        <taxon>Amphibia</taxon>
        <taxon>Batrachia</taxon>
        <taxon>Caudata</taxon>
        <taxon>Salamandroidea</taxon>
        <taxon>Salamandridae</taxon>
        <taxon>Pleurodelinae</taxon>
        <taxon>Pleurodeles</taxon>
    </lineage>
</organism>
<dbReference type="InterPro" id="IPR003162">
    <property type="entry name" value="TFIID-31"/>
</dbReference>
<evidence type="ECO:0000256" key="5">
    <source>
        <dbReference type="ARBA" id="ARBA00023242"/>
    </source>
</evidence>
<sequence>MFPRDFTSLLRVVGLLGGLRPGAIKIKRGVAWGYRSRDTETETRADGLLSQKGRTQPRRPEQITTESHELFVQRHVTPTACLSPFQGLDTTNWQRGLRPGAIKIKRGVAWGLSEPRHRDGDPCGQAPLAERPHRTEQITTESPNILRLYGYHVTSLEEHSLSTAAIANLSFYSSKSLTPADPEAQFIMFPDVLEQENMAAPKSTPKDAQVMAQILKDMGINEYEPRVINQMLEFAYRYVTTILEDAKIYSSHAKKSNVDADDVRLAIQCRTDQSFTSPPPRDFLLDIARQKNQMPLPLIKPYAGPRLPPDRYCLTAPNYRLKSLQKKMSSSTGRITVPRLSVGAVTSRPSTPTLGTPAQSVSVSTKVGNPVPLTSQRFTVQIPSSQTSIKSATTTTPTVQNVLINPSLIGSKNILITTNMVSSQNTAESNPLKRKHEDEEDYDAL</sequence>
<dbReference type="GO" id="GO:0016251">
    <property type="term" value="F:RNA polymerase II general transcription initiation factor activity"/>
    <property type="evidence" value="ECO:0007669"/>
    <property type="project" value="TreeGrafter"/>
</dbReference>
<evidence type="ECO:0000256" key="4">
    <source>
        <dbReference type="ARBA" id="ARBA00023163"/>
    </source>
</evidence>
<proteinExistence type="inferred from homology"/>
<dbReference type="Gene3D" id="1.10.20.10">
    <property type="entry name" value="Histone, subunit A"/>
    <property type="match status" value="1"/>
</dbReference>
<dbReference type="PANTHER" id="PTHR48068:SF4">
    <property type="entry name" value="TATA-BOX BINDING PROTEIN ASSOCIATED FACTOR 9"/>
    <property type="match status" value="1"/>
</dbReference>
<dbReference type="Proteomes" id="UP001066276">
    <property type="component" value="Chromosome 2_1"/>
</dbReference>
<comment type="similarity">
    <text evidence="2">Belongs to the TAF9 family.</text>
</comment>
<feature type="compositionally biased region" description="Polar residues" evidence="6">
    <location>
        <begin position="347"/>
        <end position="365"/>
    </location>
</feature>
<keyword evidence="5" id="KW-0539">Nucleus</keyword>
<dbReference type="Pfam" id="PF02291">
    <property type="entry name" value="TFIID-31kDa"/>
    <property type="match status" value="1"/>
</dbReference>
<protein>
    <submittedName>
        <fullName evidence="7">Uncharacterized protein</fullName>
    </submittedName>
</protein>
<keyword evidence="3" id="KW-0805">Transcription regulation</keyword>
<dbReference type="CDD" id="cd07979">
    <property type="entry name" value="HFD_TAF9"/>
    <property type="match status" value="1"/>
</dbReference>
<comment type="caution">
    <text evidence="7">The sequence shown here is derived from an EMBL/GenBank/DDBJ whole genome shotgun (WGS) entry which is preliminary data.</text>
</comment>
<dbReference type="GO" id="GO:0003713">
    <property type="term" value="F:transcription coactivator activity"/>
    <property type="evidence" value="ECO:0007669"/>
    <property type="project" value="TreeGrafter"/>
</dbReference>
<evidence type="ECO:0000256" key="6">
    <source>
        <dbReference type="SAM" id="MobiDB-lite"/>
    </source>
</evidence>
<evidence type="ECO:0000313" key="7">
    <source>
        <dbReference type="EMBL" id="KAJ1198625.1"/>
    </source>
</evidence>
<gene>
    <name evidence="7" type="ORF">NDU88_002464</name>
</gene>
<dbReference type="SUPFAM" id="SSF47113">
    <property type="entry name" value="Histone-fold"/>
    <property type="match status" value="1"/>
</dbReference>
<reference evidence="7" key="1">
    <citation type="journal article" date="2022" name="bioRxiv">
        <title>Sequencing and chromosome-scale assembly of the giantPleurodeles waltlgenome.</title>
        <authorList>
            <person name="Brown T."/>
            <person name="Elewa A."/>
            <person name="Iarovenko S."/>
            <person name="Subramanian E."/>
            <person name="Araus A.J."/>
            <person name="Petzold A."/>
            <person name="Susuki M."/>
            <person name="Suzuki K.-i.T."/>
            <person name="Hayashi T."/>
            <person name="Toyoda A."/>
            <person name="Oliveira C."/>
            <person name="Osipova E."/>
            <person name="Leigh N.D."/>
            <person name="Simon A."/>
            <person name="Yun M.H."/>
        </authorList>
    </citation>
    <scope>NUCLEOTIDE SEQUENCE</scope>
    <source>
        <strain evidence="7">20211129_DDA</strain>
        <tissue evidence="7">Liver</tissue>
    </source>
</reference>
<dbReference type="PANTHER" id="PTHR48068">
    <property type="entry name" value="TAF9 RNA POLYMERASE II, TATA BOX-BINDING PROTEIN (TBP)-ASSOCIATED FACTOR"/>
    <property type="match status" value="1"/>
</dbReference>
<evidence type="ECO:0000256" key="3">
    <source>
        <dbReference type="ARBA" id="ARBA00023015"/>
    </source>
</evidence>
<evidence type="ECO:0000256" key="2">
    <source>
        <dbReference type="ARBA" id="ARBA00007646"/>
    </source>
</evidence>
<keyword evidence="4" id="KW-0804">Transcription</keyword>
<dbReference type="GO" id="GO:0046982">
    <property type="term" value="F:protein heterodimerization activity"/>
    <property type="evidence" value="ECO:0007669"/>
    <property type="project" value="InterPro"/>
</dbReference>
<dbReference type="GO" id="GO:0051123">
    <property type="term" value="P:RNA polymerase II preinitiation complex assembly"/>
    <property type="evidence" value="ECO:0007669"/>
    <property type="project" value="TreeGrafter"/>
</dbReference>
<feature type="region of interest" description="Disordered" evidence="6">
    <location>
        <begin position="41"/>
        <end position="64"/>
    </location>
</feature>
<dbReference type="InterPro" id="IPR009072">
    <property type="entry name" value="Histone-fold"/>
</dbReference>
<dbReference type="GO" id="GO:0000124">
    <property type="term" value="C:SAGA complex"/>
    <property type="evidence" value="ECO:0007669"/>
    <property type="project" value="TreeGrafter"/>
</dbReference>
<dbReference type="EMBL" id="JANPWB010000003">
    <property type="protein sequence ID" value="KAJ1198625.1"/>
    <property type="molecule type" value="Genomic_DNA"/>
</dbReference>
<evidence type="ECO:0000256" key="1">
    <source>
        <dbReference type="ARBA" id="ARBA00004123"/>
    </source>
</evidence>
<keyword evidence="8" id="KW-1185">Reference proteome</keyword>
<feature type="region of interest" description="Disordered" evidence="6">
    <location>
        <begin position="346"/>
        <end position="365"/>
    </location>
</feature>
<dbReference type="FunFam" id="1.10.20.10:FF:000018">
    <property type="entry name" value="Transcription initiation factor TFIID subunit 9"/>
    <property type="match status" value="1"/>
</dbReference>
<comment type="subcellular location">
    <subcellularLocation>
        <location evidence="1">Nucleus</location>
    </subcellularLocation>
</comment>
<dbReference type="AlphaFoldDB" id="A0AAV7VDS5"/>
<accession>A0AAV7VDS5</accession>
<feature type="region of interest" description="Disordered" evidence="6">
    <location>
        <begin position="422"/>
        <end position="445"/>
    </location>
</feature>
<dbReference type="GO" id="GO:0005669">
    <property type="term" value="C:transcription factor TFIID complex"/>
    <property type="evidence" value="ECO:0007669"/>
    <property type="project" value="TreeGrafter"/>
</dbReference>
<dbReference type="InterPro" id="IPR051431">
    <property type="entry name" value="TFIID_subunit_9"/>
</dbReference>